<dbReference type="InterPro" id="IPR050708">
    <property type="entry name" value="T6SS_VgrG/RHS"/>
</dbReference>
<dbReference type="EMBL" id="JAAEAA010000025">
    <property type="protein sequence ID" value="NDK57361.1"/>
    <property type="molecule type" value="Genomic_DNA"/>
</dbReference>
<organism evidence="1 2">
    <name type="scientific">Pontibacter fetidus</name>
    <dbReference type="NCBI Taxonomy" id="2700082"/>
    <lineage>
        <taxon>Bacteria</taxon>
        <taxon>Pseudomonadati</taxon>
        <taxon>Bacteroidota</taxon>
        <taxon>Cytophagia</taxon>
        <taxon>Cytophagales</taxon>
        <taxon>Hymenobacteraceae</taxon>
        <taxon>Pontibacter</taxon>
    </lineage>
</organism>
<gene>
    <name evidence="1" type="ORF">GWO68_15665</name>
</gene>
<evidence type="ECO:0000313" key="1">
    <source>
        <dbReference type="EMBL" id="NDK57361.1"/>
    </source>
</evidence>
<dbReference type="Proteomes" id="UP000478546">
    <property type="component" value="Unassembled WGS sequence"/>
</dbReference>
<comment type="caution">
    <text evidence="1">The sequence shown here is derived from an EMBL/GenBank/DDBJ whole genome shotgun (WGS) entry which is preliminary data.</text>
</comment>
<dbReference type="PANTHER" id="PTHR32305:SF15">
    <property type="entry name" value="PROTEIN RHSA-RELATED"/>
    <property type="match status" value="1"/>
</dbReference>
<sequence>MNLAGIVRQNTPDHLFQYNGKERQTELGLNWSDYGARMYDAQLGRWHVIDPMADQMRRYSPYNYAFNNPIRFIDPDGMAPIDWVKLGNGAIKFDSKVTNQEQAVKKYGAGSVSLGKSATLISESGDQVTLNDDGTARSSVLLSEVTVTGEKTDPSLADMTTGVSDAIGLSNEAHGIILGAAQSLDKAGDAAGGFKAVGKVLDVVGQVSGVTSAISSTSNAIDNPTAGNILKASLDVSLAVSSFTGVGLLSKPLVGLADGVLGATGVKDAAFKYFDTKVDNFKFNQLLDSQNVDTSKIKL</sequence>
<protein>
    <submittedName>
        <fullName evidence="1">RHS repeat-associated core domain-containing protein</fullName>
    </submittedName>
</protein>
<dbReference type="AlphaFoldDB" id="A0A6B2H4H7"/>
<evidence type="ECO:0000313" key="2">
    <source>
        <dbReference type="Proteomes" id="UP000478546"/>
    </source>
</evidence>
<dbReference type="InterPro" id="IPR022385">
    <property type="entry name" value="Rhs_assc_core"/>
</dbReference>
<dbReference type="NCBIfam" id="TIGR03696">
    <property type="entry name" value="Rhs_assc_core"/>
    <property type="match status" value="1"/>
</dbReference>
<dbReference type="PANTHER" id="PTHR32305">
    <property type="match status" value="1"/>
</dbReference>
<proteinExistence type="predicted"/>
<reference evidence="1 2" key="1">
    <citation type="submission" date="2020-01" db="EMBL/GenBank/DDBJ databases">
        <authorList>
            <person name="Kim M.K."/>
        </authorList>
    </citation>
    <scope>NUCLEOTIDE SEQUENCE [LARGE SCALE GENOMIC DNA]</scope>
    <source>
        <strain evidence="1 2">BT213</strain>
    </source>
</reference>
<dbReference type="Gene3D" id="2.180.10.10">
    <property type="entry name" value="RHS repeat-associated core"/>
    <property type="match status" value="1"/>
</dbReference>
<name>A0A6B2H4H7_9BACT</name>
<keyword evidence="2" id="KW-1185">Reference proteome</keyword>
<accession>A0A6B2H4H7</accession>